<dbReference type="Proteomes" id="UP000325218">
    <property type="component" value="Unassembled WGS sequence"/>
</dbReference>
<sequence>MAQSAIRYRDNTQYIQDAQLGDALKHIFIALDRKVSENPRQYGWLLQAMNKWWDDFEHLPPGLKDVELDEWLVNPKRKADFEEILNLSLDNVNTELLIEIMKFKRVIDMNPHEYDVFKDIDNRVLKGEKVPCPTCGEILIYQGPDTGKHPSIICPNHDYTVLLEVQRVDILDKLGLRKRKGSR</sequence>
<evidence type="ECO:0000313" key="1">
    <source>
        <dbReference type="EMBL" id="TYA10766.1"/>
    </source>
</evidence>
<dbReference type="EMBL" id="VSDO01000005">
    <property type="protein sequence ID" value="TYA10766.1"/>
    <property type="molecule type" value="Genomic_DNA"/>
</dbReference>
<organism evidence="1 2">
    <name type="scientific">Paenibacillus faecis</name>
    <dbReference type="NCBI Taxonomy" id="862114"/>
    <lineage>
        <taxon>Bacteria</taxon>
        <taxon>Bacillati</taxon>
        <taxon>Bacillota</taxon>
        <taxon>Bacilli</taxon>
        <taxon>Bacillales</taxon>
        <taxon>Paenibacillaceae</taxon>
        <taxon>Paenibacillus</taxon>
    </lineage>
</organism>
<keyword evidence="2" id="KW-1185">Reference proteome</keyword>
<proteinExistence type="predicted"/>
<dbReference type="RefSeq" id="WP_148456740.1">
    <property type="nucleotide sequence ID" value="NZ_VSDO01000005.1"/>
</dbReference>
<dbReference type="AlphaFoldDB" id="A0A5D0CLE1"/>
<comment type="caution">
    <text evidence="1">The sequence shown here is derived from an EMBL/GenBank/DDBJ whole genome shotgun (WGS) entry which is preliminary data.</text>
</comment>
<gene>
    <name evidence="1" type="ORF">FRY98_23590</name>
</gene>
<accession>A0A5D0CLE1</accession>
<reference evidence="1 2" key="1">
    <citation type="submission" date="2019-08" db="EMBL/GenBank/DDBJ databases">
        <title>Genome sequencing of Paenibacillus faecis DSM 23593(T).</title>
        <authorList>
            <person name="Kook J.-K."/>
            <person name="Park S.-N."/>
            <person name="Lim Y.K."/>
        </authorList>
    </citation>
    <scope>NUCLEOTIDE SEQUENCE [LARGE SCALE GENOMIC DNA]</scope>
    <source>
        <strain evidence="1 2">DSM 23593</strain>
    </source>
</reference>
<evidence type="ECO:0000313" key="2">
    <source>
        <dbReference type="Proteomes" id="UP000325218"/>
    </source>
</evidence>
<dbReference type="OrthoDB" id="2627181at2"/>
<protein>
    <submittedName>
        <fullName evidence="1">Uncharacterized protein</fullName>
    </submittedName>
</protein>
<name>A0A5D0CLE1_9BACL</name>